<feature type="transmembrane region" description="Helical" evidence="1">
    <location>
        <begin position="42"/>
        <end position="65"/>
    </location>
</feature>
<keyword evidence="1" id="KW-0472">Membrane</keyword>
<evidence type="ECO:0000313" key="3">
    <source>
        <dbReference type="Proteomes" id="UP001243195"/>
    </source>
</evidence>
<dbReference type="Proteomes" id="UP001243195">
    <property type="component" value="Unassembled WGS sequence"/>
</dbReference>
<keyword evidence="1" id="KW-1133">Transmembrane helix</keyword>
<evidence type="ECO:0000313" key="2">
    <source>
        <dbReference type="EMBL" id="MDQ9071427.1"/>
    </source>
</evidence>
<gene>
    <name evidence="2" type="ORF">RFH51_08160</name>
</gene>
<reference evidence="2" key="1">
    <citation type="submission" date="2023-08" db="EMBL/GenBank/DDBJ databases">
        <title>Emergence of clinically-relevant ST2 carbapenem-resistant Acinetobacter baumannii strains in hospital sewages in Zhejiang, East of China.</title>
        <authorList>
            <person name="Kaichao C."/>
            <person name="Zhang R."/>
        </authorList>
    </citation>
    <scope>NUCLEOTIDE SEQUENCE</scope>
    <source>
        <strain evidence="2">M-SY-60</strain>
    </source>
</reference>
<evidence type="ECO:0008006" key="4">
    <source>
        <dbReference type="Google" id="ProtNLM"/>
    </source>
</evidence>
<keyword evidence="1" id="KW-0812">Transmembrane</keyword>
<dbReference type="RefSeq" id="WP_004867409.1">
    <property type="nucleotide sequence ID" value="NZ_BBLI01000005.1"/>
</dbReference>
<dbReference type="GeneID" id="84210742"/>
<sequence length="72" mass="8291">MAMRPDVRRHSIIIIAFAVIQWAFVQYIINHQLFGLDTYHRILYFCLSAFGGAFLIFGALIYIVIKGNADKQ</sequence>
<protein>
    <recommendedName>
        <fullName evidence="4">DUF4212 domain-containing protein</fullName>
    </recommendedName>
</protein>
<feature type="transmembrane region" description="Helical" evidence="1">
    <location>
        <begin position="12"/>
        <end position="30"/>
    </location>
</feature>
<name>A0AAW8JJ77_9GAMM</name>
<organism evidence="2 3">
    <name type="scientific">Acinetobacter gerneri</name>
    <dbReference type="NCBI Taxonomy" id="202952"/>
    <lineage>
        <taxon>Bacteria</taxon>
        <taxon>Pseudomonadati</taxon>
        <taxon>Pseudomonadota</taxon>
        <taxon>Gammaproteobacteria</taxon>
        <taxon>Moraxellales</taxon>
        <taxon>Moraxellaceae</taxon>
        <taxon>Acinetobacter</taxon>
    </lineage>
</organism>
<proteinExistence type="predicted"/>
<dbReference type="EMBL" id="JAVIDA010000008">
    <property type="protein sequence ID" value="MDQ9071427.1"/>
    <property type="molecule type" value="Genomic_DNA"/>
</dbReference>
<comment type="caution">
    <text evidence="2">The sequence shown here is derived from an EMBL/GenBank/DDBJ whole genome shotgun (WGS) entry which is preliminary data.</text>
</comment>
<evidence type="ECO:0000256" key="1">
    <source>
        <dbReference type="SAM" id="Phobius"/>
    </source>
</evidence>
<dbReference type="AlphaFoldDB" id="A0AAW8JJ77"/>
<accession>A0AAW8JJ77</accession>